<reference evidence="2" key="1">
    <citation type="submission" date="2020-02" db="EMBL/GenBank/DDBJ databases">
        <authorList>
            <person name="Meier V. D."/>
        </authorList>
    </citation>
    <scope>NUCLEOTIDE SEQUENCE</scope>
    <source>
        <strain evidence="2">AVDCRST_MAG46</strain>
    </source>
</reference>
<feature type="region of interest" description="Disordered" evidence="1">
    <location>
        <begin position="1"/>
        <end position="29"/>
    </location>
</feature>
<accession>A0A6J4KTU8</accession>
<feature type="compositionally biased region" description="Basic and acidic residues" evidence="1">
    <location>
        <begin position="1"/>
        <end position="10"/>
    </location>
</feature>
<organism evidence="2">
    <name type="scientific">uncultured Nocardioidaceae bacterium</name>
    <dbReference type="NCBI Taxonomy" id="253824"/>
    <lineage>
        <taxon>Bacteria</taxon>
        <taxon>Bacillati</taxon>
        <taxon>Actinomycetota</taxon>
        <taxon>Actinomycetes</taxon>
        <taxon>Propionibacteriales</taxon>
        <taxon>Nocardioidaceae</taxon>
        <taxon>environmental samples</taxon>
    </lineage>
</organism>
<sequence>MLVPRTHEPDVVNVPGGSIHVADNGHYVN</sequence>
<protein>
    <submittedName>
        <fullName evidence="2">Uncharacterized protein</fullName>
    </submittedName>
</protein>
<evidence type="ECO:0000313" key="2">
    <source>
        <dbReference type="EMBL" id="CAA9314041.1"/>
    </source>
</evidence>
<dbReference type="EMBL" id="CADCUD010000029">
    <property type="protein sequence ID" value="CAA9314041.1"/>
    <property type="molecule type" value="Genomic_DNA"/>
</dbReference>
<proteinExistence type="predicted"/>
<gene>
    <name evidence="2" type="ORF">AVDCRST_MAG46-358</name>
</gene>
<name>A0A6J4KTU8_9ACTN</name>
<dbReference type="AlphaFoldDB" id="A0A6J4KTU8"/>
<evidence type="ECO:0000256" key="1">
    <source>
        <dbReference type="SAM" id="MobiDB-lite"/>
    </source>
</evidence>